<feature type="domain" description="Reverse transcriptase Ty1/copia-type" evidence="1">
    <location>
        <begin position="5"/>
        <end position="105"/>
    </location>
</feature>
<evidence type="ECO:0000259" key="1">
    <source>
        <dbReference type="Pfam" id="PF07727"/>
    </source>
</evidence>
<evidence type="ECO:0000313" key="2">
    <source>
        <dbReference type="EMBL" id="MBW0500970.1"/>
    </source>
</evidence>
<protein>
    <recommendedName>
        <fullName evidence="1">Reverse transcriptase Ty1/copia-type domain-containing protein</fullName>
    </recommendedName>
</protein>
<organism evidence="2 3">
    <name type="scientific">Austropuccinia psidii MF-1</name>
    <dbReference type="NCBI Taxonomy" id="1389203"/>
    <lineage>
        <taxon>Eukaryota</taxon>
        <taxon>Fungi</taxon>
        <taxon>Dikarya</taxon>
        <taxon>Basidiomycota</taxon>
        <taxon>Pucciniomycotina</taxon>
        <taxon>Pucciniomycetes</taxon>
        <taxon>Pucciniales</taxon>
        <taxon>Sphaerophragmiaceae</taxon>
        <taxon>Austropuccinia</taxon>
    </lineage>
</organism>
<dbReference type="Proteomes" id="UP000765509">
    <property type="component" value="Unassembled WGS sequence"/>
</dbReference>
<dbReference type="EMBL" id="AVOT02016086">
    <property type="protein sequence ID" value="MBW0500970.1"/>
    <property type="molecule type" value="Genomic_DNA"/>
</dbReference>
<gene>
    <name evidence="2" type="ORF">O181_040685</name>
</gene>
<comment type="caution">
    <text evidence="2">The sequence shown here is derived from an EMBL/GenBank/DDBJ whole genome shotgun (WGS) entry which is preliminary data.</text>
</comment>
<dbReference type="OrthoDB" id="7976289at2759"/>
<reference evidence="2" key="1">
    <citation type="submission" date="2021-03" db="EMBL/GenBank/DDBJ databases">
        <title>Draft genome sequence of rust myrtle Austropuccinia psidii MF-1, a brazilian biotype.</title>
        <authorList>
            <person name="Quecine M.C."/>
            <person name="Pachon D.M.R."/>
            <person name="Bonatelli M.L."/>
            <person name="Correr F.H."/>
            <person name="Franceschini L.M."/>
            <person name="Leite T.F."/>
            <person name="Margarido G.R.A."/>
            <person name="Almeida C.A."/>
            <person name="Ferrarezi J.A."/>
            <person name="Labate C.A."/>
        </authorList>
    </citation>
    <scope>NUCLEOTIDE SEQUENCE</scope>
    <source>
        <strain evidence="2">MF-1</strain>
    </source>
</reference>
<name>A0A9Q3DDL7_9BASI</name>
<dbReference type="InterPro" id="IPR013103">
    <property type="entry name" value="RVT_2"/>
</dbReference>
<dbReference type="Pfam" id="PF07727">
    <property type="entry name" value="RVT_2"/>
    <property type="match status" value="1"/>
</dbReference>
<dbReference type="AlphaFoldDB" id="A0A9Q3DDL7"/>
<keyword evidence="3" id="KW-1185">Reference proteome</keyword>
<accession>A0A9Q3DDL7</accession>
<evidence type="ECO:0000313" key="3">
    <source>
        <dbReference type="Proteomes" id="UP000765509"/>
    </source>
</evidence>
<sequence>MAKHQVWSPTEETNHIKPLSTTWVFKRKTDENRNLSKFKARLCVQGLHQKEGVDYNEVFSPTGRLSSLRLLLTLCHINHFPIEQMDIRCAFLNVMPEEMLHILRPS</sequence>
<proteinExistence type="predicted"/>